<keyword evidence="1" id="KW-1133">Transmembrane helix</keyword>
<keyword evidence="1" id="KW-0812">Transmembrane</keyword>
<dbReference type="RefSeq" id="WP_128500512.1">
    <property type="nucleotide sequence ID" value="NZ_CP035107.1"/>
</dbReference>
<dbReference type="AlphaFoldDB" id="A0A410JPB9"/>
<evidence type="ECO:0000313" key="3">
    <source>
        <dbReference type="Proteomes" id="UP000287701"/>
    </source>
</evidence>
<dbReference type="Proteomes" id="UP000287701">
    <property type="component" value="Chromosome"/>
</dbReference>
<name>A0A410JPB9_ORNRH</name>
<feature type="transmembrane region" description="Helical" evidence="1">
    <location>
        <begin position="45"/>
        <end position="66"/>
    </location>
</feature>
<accession>A0A410JPB9</accession>
<proteinExistence type="predicted"/>
<dbReference type="EMBL" id="CP035107">
    <property type="protein sequence ID" value="QAR30000.1"/>
    <property type="molecule type" value="Genomic_DNA"/>
</dbReference>
<feature type="transmembrane region" description="Helical" evidence="1">
    <location>
        <begin position="7"/>
        <end position="25"/>
    </location>
</feature>
<evidence type="ECO:0000256" key="1">
    <source>
        <dbReference type="SAM" id="Phobius"/>
    </source>
</evidence>
<protein>
    <submittedName>
        <fullName evidence="2">Uncharacterized protein</fullName>
    </submittedName>
</protein>
<gene>
    <name evidence="2" type="ORF">EQP59_00800</name>
</gene>
<sequence length="68" mass="8035">MKKSIRDFIEIMTLVLALYYAKDIIDYYPIFRQNLADGVITFEGVAFFLLVVVLIYFVIRSLRLLLKK</sequence>
<dbReference type="OrthoDB" id="1453114at2"/>
<evidence type="ECO:0000313" key="2">
    <source>
        <dbReference type="EMBL" id="QAR30000.1"/>
    </source>
</evidence>
<organism evidence="2 3">
    <name type="scientific">Ornithobacterium rhinotracheale</name>
    <dbReference type="NCBI Taxonomy" id="28251"/>
    <lineage>
        <taxon>Bacteria</taxon>
        <taxon>Pseudomonadati</taxon>
        <taxon>Bacteroidota</taxon>
        <taxon>Flavobacteriia</taxon>
        <taxon>Flavobacteriales</taxon>
        <taxon>Weeksellaceae</taxon>
        <taxon>Ornithobacterium</taxon>
    </lineage>
</organism>
<reference evidence="2 3" key="1">
    <citation type="submission" date="2019-01" db="EMBL/GenBank/DDBJ databases">
        <title>Whole Genome of Ornithobacterium rhinotracheale FARPER-174b.</title>
        <authorList>
            <person name="Tataje-Lavanda L.A."/>
            <person name="Montalvan A."/>
            <person name="Montesinos R."/>
            <person name="Zimic M."/>
            <person name="Fernandez-Sanchez M."/>
            <person name="Fernandez-Diaz M."/>
        </authorList>
    </citation>
    <scope>NUCLEOTIDE SEQUENCE [LARGE SCALE GENOMIC DNA]</scope>
    <source>
        <strain evidence="2 3">FARPER-174b</strain>
    </source>
</reference>
<keyword evidence="1" id="KW-0472">Membrane</keyword>